<name>A0ABN0TR24_9PSEU</name>
<comment type="caution">
    <text evidence="2">The sequence shown here is derived from an EMBL/GenBank/DDBJ whole genome shotgun (WGS) entry which is preliminary data.</text>
</comment>
<dbReference type="RefSeq" id="WP_343934132.1">
    <property type="nucleotide sequence ID" value="NZ_BAAABU010000004.1"/>
</dbReference>
<accession>A0ABN0TR24</accession>
<keyword evidence="3" id="KW-1185">Reference proteome</keyword>
<sequence>MAVPDAARRSGSLLLRALAVGGFATVAWLLSGGVAAADEQDHSDVVTNPLDAVNLAVDPQHTATAALLAALTERAPVELPDHAALTAHTAPIVLPVHTAPIDLPVHTAPIDLLAYTAPALGGPDEDDGGDDGEDPDVPVYQDEDDRQYSHTGGSHSAVAPRSISNTMPAEQYEAKVAAKAAARQAALAPTPPADEPPAPPVEVPQDPEPAQPTYRQPVTEPTATTPTWENPQPFTPTPAPQQAPAPTAPTSASAGGLDGSGGHRGGVIASVTGQDRFAPPTVWRVEQRDDRRAPGSIPGLPSTSPD</sequence>
<organism evidence="2 3">
    <name type="scientific">Saccharothrix mutabilis subsp. mutabilis</name>
    <dbReference type="NCBI Taxonomy" id="66855"/>
    <lineage>
        <taxon>Bacteria</taxon>
        <taxon>Bacillati</taxon>
        <taxon>Actinomycetota</taxon>
        <taxon>Actinomycetes</taxon>
        <taxon>Pseudonocardiales</taxon>
        <taxon>Pseudonocardiaceae</taxon>
        <taxon>Saccharothrix</taxon>
    </lineage>
</organism>
<feature type="compositionally biased region" description="Gly residues" evidence="1">
    <location>
        <begin position="256"/>
        <end position="265"/>
    </location>
</feature>
<feature type="compositionally biased region" description="Pro residues" evidence="1">
    <location>
        <begin position="233"/>
        <end position="247"/>
    </location>
</feature>
<protein>
    <recommendedName>
        <fullName evidence="4">Secreted protein</fullName>
    </recommendedName>
</protein>
<evidence type="ECO:0000313" key="3">
    <source>
        <dbReference type="Proteomes" id="UP001500416"/>
    </source>
</evidence>
<feature type="compositionally biased region" description="Polar residues" evidence="1">
    <location>
        <begin position="213"/>
        <end position="230"/>
    </location>
</feature>
<feature type="compositionally biased region" description="Pro residues" evidence="1">
    <location>
        <begin position="189"/>
        <end position="210"/>
    </location>
</feature>
<evidence type="ECO:0000313" key="2">
    <source>
        <dbReference type="EMBL" id="GAA0227649.1"/>
    </source>
</evidence>
<dbReference type="EMBL" id="BAAABU010000004">
    <property type="protein sequence ID" value="GAA0227649.1"/>
    <property type="molecule type" value="Genomic_DNA"/>
</dbReference>
<evidence type="ECO:0008006" key="4">
    <source>
        <dbReference type="Google" id="ProtNLM"/>
    </source>
</evidence>
<evidence type="ECO:0000256" key="1">
    <source>
        <dbReference type="SAM" id="MobiDB-lite"/>
    </source>
</evidence>
<feature type="region of interest" description="Disordered" evidence="1">
    <location>
        <begin position="183"/>
        <end position="306"/>
    </location>
</feature>
<reference evidence="2 3" key="1">
    <citation type="journal article" date="2019" name="Int. J. Syst. Evol. Microbiol.">
        <title>The Global Catalogue of Microorganisms (GCM) 10K type strain sequencing project: providing services to taxonomists for standard genome sequencing and annotation.</title>
        <authorList>
            <consortium name="The Broad Institute Genomics Platform"/>
            <consortium name="The Broad Institute Genome Sequencing Center for Infectious Disease"/>
            <person name="Wu L."/>
            <person name="Ma J."/>
        </authorList>
    </citation>
    <scope>NUCLEOTIDE SEQUENCE [LARGE SCALE GENOMIC DNA]</scope>
    <source>
        <strain evidence="2 3">JCM 3380</strain>
    </source>
</reference>
<dbReference type="Proteomes" id="UP001500416">
    <property type="component" value="Unassembled WGS sequence"/>
</dbReference>
<feature type="region of interest" description="Disordered" evidence="1">
    <location>
        <begin position="117"/>
        <end position="164"/>
    </location>
</feature>
<feature type="compositionally biased region" description="Acidic residues" evidence="1">
    <location>
        <begin position="123"/>
        <end position="145"/>
    </location>
</feature>
<gene>
    <name evidence="2" type="ORF">GCM10010492_27480</name>
</gene>
<proteinExistence type="predicted"/>